<proteinExistence type="predicted"/>
<reference evidence="1 2" key="1">
    <citation type="journal article" date="2022" name="Hortic Res">
        <title>A haplotype resolved chromosomal level avocado genome allows analysis of novel avocado genes.</title>
        <authorList>
            <person name="Nath O."/>
            <person name="Fletcher S.J."/>
            <person name="Hayward A."/>
            <person name="Shaw L.M."/>
            <person name="Masouleh A.K."/>
            <person name="Furtado A."/>
            <person name="Henry R.J."/>
            <person name="Mitter N."/>
        </authorList>
    </citation>
    <scope>NUCLEOTIDE SEQUENCE [LARGE SCALE GENOMIC DNA]</scope>
    <source>
        <strain evidence="2">cv. Hass</strain>
    </source>
</reference>
<dbReference type="EMBL" id="CM056817">
    <property type="protein sequence ID" value="KAJ8619583.1"/>
    <property type="molecule type" value="Genomic_DNA"/>
</dbReference>
<evidence type="ECO:0000313" key="1">
    <source>
        <dbReference type="EMBL" id="KAJ8619583.1"/>
    </source>
</evidence>
<accession>A0ACC2KEP5</accession>
<sequence length="89" mass="10451">MNKKKLILYCKFPFFKNPAHFSKSDVDEAATLRLPSFTPKRRNEQKREISTLPNYGFSLVFPYLPEVMSSFELFGPLQCDDYLLHWTNG</sequence>
<protein>
    <submittedName>
        <fullName evidence="1">Uncharacterized protein</fullName>
    </submittedName>
</protein>
<comment type="caution">
    <text evidence="1">The sequence shown here is derived from an EMBL/GenBank/DDBJ whole genome shotgun (WGS) entry which is preliminary data.</text>
</comment>
<keyword evidence="2" id="KW-1185">Reference proteome</keyword>
<evidence type="ECO:0000313" key="2">
    <source>
        <dbReference type="Proteomes" id="UP001234297"/>
    </source>
</evidence>
<gene>
    <name evidence="1" type="ORF">MRB53_028112</name>
</gene>
<organism evidence="1 2">
    <name type="scientific">Persea americana</name>
    <name type="common">Avocado</name>
    <dbReference type="NCBI Taxonomy" id="3435"/>
    <lineage>
        <taxon>Eukaryota</taxon>
        <taxon>Viridiplantae</taxon>
        <taxon>Streptophyta</taxon>
        <taxon>Embryophyta</taxon>
        <taxon>Tracheophyta</taxon>
        <taxon>Spermatophyta</taxon>
        <taxon>Magnoliopsida</taxon>
        <taxon>Magnoliidae</taxon>
        <taxon>Laurales</taxon>
        <taxon>Lauraceae</taxon>
        <taxon>Persea</taxon>
    </lineage>
</organism>
<dbReference type="Proteomes" id="UP001234297">
    <property type="component" value="Chromosome 9"/>
</dbReference>
<name>A0ACC2KEP5_PERAE</name>